<dbReference type="GO" id="GO:0005886">
    <property type="term" value="C:plasma membrane"/>
    <property type="evidence" value="ECO:0007669"/>
    <property type="project" value="TreeGrafter"/>
</dbReference>
<comment type="caution">
    <text evidence="9">The sequence shown here is derived from an EMBL/GenBank/DDBJ whole genome shotgun (WGS) entry which is preliminary data.</text>
</comment>
<dbReference type="GO" id="GO:0016757">
    <property type="term" value="F:glycosyltransferase activity"/>
    <property type="evidence" value="ECO:0007669"/>
    <property type="project" value="UniProtKB-KW"/>
</dbReference>
<evidence type="ECO:0000256" key="5">
    <source>
        <dbReference type="ARBA" id="ARBA00022989"/>
    </source>
</evidence>
<dbReference type="InterPro" id="IPR050256">
    <property type="entry name" value="Glycosyltransferase_2"/>
</dbReference>
<gene>
    <name evidence="9" type="primary">yfdH_7</name>
    <name evidence="9" type="ORF">SDC9_92727</name>
</gene>
<dbReference type="EMBL" id="VSSQ01011115">
    <property type="protein sequence ID" value="MPM46033.1"/>
    <property type="molecule type" value="Genomic_DNA"/>
</dbReference>
<dbReference type="EC" id="2.4.1.-" evidence="9"/>
<comment type="subcellular location">
    <subcellularLocation>
        <location evidence="1">Membrane</location>
        <topology evidence="1">Multi-pass membrane protein</topology>
    </subcellularLocation>
</comment>
<dbReference type="AlphaFoldDB" id="A0A645A5C2"/>
<accession>A0A645A5C2</accession>
<protein>
    <submittedName>
        <fullName evidence="9">Prophage bactoprenol glucosyl transferase</fullName>
        <ecNumber evidence="9">2.4.1.-</ecNumber>
    </submittedName>
</protein>
<dbReference type="CDD" id="cd04187">
    <property type="entry name" value="DPM1_like_bac"/>
    <property type="match status" value="1"/>
</dbReference>
<keyword evidence="6 7" id="KW-0472">Membrane</keyword>
<dbReference type="InterPro" id="IPR001173">
    <property type="entry name" value="Glyco_trans_2-like"/>
</dbReference>
<evidence type="ECO:0000256" key="3">
    <source>
        <dbReference type="ARBA" id="ARBA00022679"/>
    </source>
</evidence>
<feature type="transmembrane region" description="Helical" evidence="7">
    <location>
        <begin position="226"/>
        <end position="248"/>
    </location>
</feature>
<keyword evidence="4 7" id="KW-0812">Transmembrane</keyword>
<keyword evidence="3 9" id="KW-0808">Transferase</keyword>
<evidence type="ECO:0000259" key="8">
    <source>
        <dbReference type="Pfam" id="PF00535"/>
    </source>
</evidence>
<dbReference type="PANTHER" id="PTHR48090:SF1">
    <property type="entry name" value="PROPHAGE BACTOPRENOL GLUCOSYL TRANSFERASE HOMOLOG"/>
    <property type="match status" value="1"/>
</dbReference>
<evidence type="ECO:0000256" key="2">
    <source>
        <dbReference type="ARBA" id="ARBA00022676"/>
    </source>
</evidence>
<evidence type="ECO:0000256" key="4">
    <source>
        <dbReference type="ARBA" id="ARBA00022692"/>
    </source>
</evidence>
<evidence type="ECO:0000256" key="1">
    <source>
        <dbReference type="ARBA" id="ARBA00004141"/>
    </source>
</evidence>
<organism evidence="9">
    <name type="scientific">bioreactor metagenome</name>
    <dbReference type="NCBI Taxonomy" id="1076179"/>
    <lineage>
        <taxon>unclassified sequences</taxon>
        <taxon>metagenomes</taxon>
        <taxon>ecological metagenomes</taxon>
    </lineage>
</organism>
<keyword evidence="2 9" id="KW-0328">Glycosyltransferase</keyword>
<evidence type="ECO:0000256" key="6">
    <source>
        <dbReference type="ARBA" id="ARBA00023136"/>
    </source>
</evidence>
<feature type="transmembrane region" description="Helical" evidence="7">
    <location>
        <begin position="260"/>
        <end position="285"/>
    </location>
</feature>
<feature type="domain" description="Glycosyltransferase 2-like" evidence="8">
    <location>
        <begin position="4"/>
        <end position="164"/>
    </location>
</feature>
<evidence type="ECO:0000313" key="9">
    <source>
        <dbReference type="EMBL" id="MPM46033.1"/>
    </source>
</evidence>
<dbReference type="Gene3D" id="3.90.550.10">
    <property type="entry name" value="Spore Coat Polysaccharide Biosynthesis Protein SpsA, Chain A"/>
    <property type="match status" value="1"/>
</dbReference>
<evidence type="ECO:0000256" key="7">
    <source>
        <dbReference type="SAM" id="Phobius"/>
    </source>
</evidence>
<sequence>MLISFVIPSFNEQDNIPELIRRIDDTLKNENYDYEFLFVDDGSSDKTLQVIKEISEIRSNVYFIELSKNFGHQNALKAGLDVALGDAVISLDADLQHPPHVIPQLLRKWEEGYDIVYTKRAEDPGLSYFKRKTSRFFYKMMNKLSNIDIENGTADFRLMNQSSVNAFRSFTERELFIRGLIKWMGFKQIGIDYTPDQRFAGKSKYSTKKMFQLAVRGITSFSTIPLQFATALGLIFSLSALLYVPYVLYSYFSGHYVSGWTSLIVTIVFFGGIQLLLMGIFGLYLGKVFVESKKRPSYIKRATKYRE</sequence>
<dbReference type="Pfam" id="PF00535">
    <property type="entry name" value="Glycos_transf_2"/>
    <property type="match status" value="1"/>
</dbReference>
<dbReference type="SUPFAM" id="SSF53448">
    <property type="entry name" value="Nucleotide-diphospho-sugar transferases"/>
    <property type="match status" value="1"/>
</dbReference>
<keyword evidence="5 7" id="KW-1133">Transmembrane helix</keyword>
<reference evidence="9" key="1">
    <citation type="submission" date="2019-08" db="EMBL/GenBank/DDBJ databases">
        <authorList>
            <person name="Kucharzyk K."/>
            <person name="Murdoch R.W."/>
            <person name="Higgins S."/>
            <person name="Loffler F."/>
        </authorList>
    </citation>
    <scope>NUCLEOTIDE SEQUENCE</scope>
</reference>
<proteinExistence type="predicted"/>
<dbReference type="InterPro" id="IPR029044">
    <property type="entry name" value="Nucleotide-diphossugar_trans"/>
</dbReference>
<dbReference type="PANTHER" id="PTHR48090">
    <property type="entry name" value="UNDECAPRENYL-PHOSPHATE 4-DEOXY-4-FORMAMIDO-L-ARABINOSE TRANSFERASE-RELATED"/>
    <property type="match status" value="1"/>
</dbReference>
<name>A0A645A5C2_9ZZZZ</name>